<accession>A0A6A6QK37</accession>
<proteinExistence type="predicted"/>
<sequence>MSNLNESGAEPDSSPLLRLPTELRLIIWGFLIQGPVHVKLKPTEEPQERRTFRRAPPHKTDIPRMAEELGAILLSTCQKIANESVPLMEKLPFIMALSDVSKAIGQMTRAEKRRIKHVWITVGPHDENYSGMLHDAMHSGLRYIFKLETITFILPPPMVGLEVQWRSAAHCYLVYKAKVWHHHDPDELFAVRTLELTRGTFLRLLQDPTVKAAFAKYPDFNLEPDPNEDWRVGVERLLQEHPEAKDLFGRDCKIVVWPRSPQNLGQVVDITKELANKSHWFPNTTCTWKVVDWKDIDKI</sequence>
<evidence type="ECO:0000313" key="1">
    <source>
        <dbReference type="EMBL" id="KAF2492818.1"/>
    </source>
</evidence>
<dbReference type="EMBL" id="MU004193">
    <property type="protein sequence ID" value="KAF2492818.1"/>
    <property type="molecule type" value="Genomic_DNA"/>
</dbReference>
<evidence type="ECO:0000313" key="2">
    <source>
        <dbReference type="Proteomes" id="UP000799750"/>
    </source>
</evidence>
<name>A0A6A6QK37_9PEZI</name>
<protein>
    <submittedName>
        <fullName evidence="1">Uncharacterized protein</fullName>
    </submittedName>
</protein>
<dbReference type="OrthoDB" id="10399465at2759"/>
<keyword evidence="2" id="KW-1185">Reference proteome</keyword>
<reference evidence="1" key="1">
    <citation type="journal article" date="2020" name="Stud. Mycol.">
        <title>101 Dothideomycetes genomes: a test case for predicting lifestyles and emergence of pathogens.</title>
        <authorList>
            <person name="Haridas S."/>
            <person name="Albert R."/>
            <person name="Binder M."/>
            <person name="Bloem J."/>
            <person name="Labutti K."/>
            <person name="Salamov A."/>
            <person name="Andreopoulos B."/>
            <person name="Baker S."/>
            <person name="Barry K."/>
            <person name="Bills G."/>
            <person name="Bluhm B."/>
            <person name="Cannon C."/>
            <person name="Castanera R."/>
            <person name="Culley D."/>
            <person name="Daum C."/>
            <person name="Ezra D."/>
            <person name="Gonzalez J."/>
            <person name="Henrissat B."/>
            <person name="Kuo A."/>
            <person name="Liang C."/>
            <person name="Lipzen A."/>
            <person name="Lutzoni F."/>
            <person name="Magnuson J."/>
            <person name="Mondo S."/>
            <person name="Nolan M."/>
            <person name="Ohm R."/>
            <person name="Pangilinan J."/>
            <person name="Park H.-J."/>
            <person name="Ramirez L."/>
            <person name="Alfaro M."/>
            <person name="Sun H."/>
            <person name="Tritt A."/>
            <person name="Yoshinaga Y."/>
            <person name="Zwiers L.-H."/>
            <person name="Turgeon B."/>
            <person name="Goodwin S."/>
            <person name="Spatafora J."/>
            <person name="Crous P."/>
            <person name="Grigoriev I."/>
        </authorList>
    </citation>
    <scope>NUCLEOTIDE SEQUENCE</scope>
    <source>
        <strain evidence="1">CBS 269.34</strain>
    </source>
</reference>
<dbReference type="AlphaFoldDB" id="A0A6A6QK37"/>
<gene>
    <name evidence="1" type="ORF">BU16DRAFT_541607</name>
</gene>
<dbReference type="Proteomes" id="UP000799750">
    <property type="component" value="Unassembled WGS sequence"/>
</dbReference>
<organism evidence="1 2">
    <name type="scientific">Lophium mytilinum</name>
    <dbReference type="NCBI Taxonomy" id="390894"/>
    <lineage>
        <taxon>Eukaryota</taxon>
        <taxon>Fungi</taxon>
        <taxon>Dikarya</taxon>
        <taxon>Ascomycota</taxon>
        <taxon>Pezizomycotina</taxon>
        <taxon>Dothideomycetes</taxon>
        <taxon>Pleosporomycetidae</taxon>
        <taxon>Mytilinidiales</taxon>
        <taxon>Mytilinidiaceae</taxon>
        <taxon>Lophium</taxon>
    </lineage>
</organism>